<reference evidence="6 7" key="2">
    <citation type="journal article" date="2013" name="PLoS ONE">
        <title>INDIGO - INtegrated Data Warehouse of MIcrobial GenOmes with Examples from the Red Sea Extremophiles.</title>
        <authorList>
            <person name="Alam I."/>
            <person name="Antunes A."/>
            <person name="Kamau A.A."/>
            <person name="Ba Alawi W."/>
            <person name="Kalkatawi M."/>
            <person name="Stingl U."/>
            <person name="Bajic V.B."/>
        </authorList>
    </citation>
    <scope>NUCLEOTIDE SEQUENCE [LARGE SCALE GENOMIC DNA]</scope>
    <source>
        <strain evidence="6 7">E1L3A</strain>
    </source>
</reference>
<dbReference type="InterPro" id="IPR001647">
    <property type="entry name" value="HTH_TetR"/>
</dbReference>
<keyword evidence="7" id="KW-1185">Reference proteome</keyword>
<protein>
    <submittedName>
        <fullName evidence="6">Transcriptional regulator TetR family protein</fullName>
    </submittedName>
</protein>
<dbReference type="GO" id="GO:0000976">
    <property type="term" value="F:transcription cis-regulatory region binding"/>
    <property type="evidence" value="ECO:0007669"/>
    <property type="project" value="TreeGrafter"/>
</dbReference>
<dbReference type="AlphaFoldDB" id="F7Q871"/>
<dbReference type="Pfam" id="PF00440">
    <property type="entry name" value="TetR_N"/>
    <property type="match status" value="1"/>
</dbReference>
<dbReference type="SUPFAM" id="SSF46689">
    <property type="entry name" value="Homeodomain-like"/>
    <property type="match status" value="1"/>
</dbReference>
<feature type="DNA-binding region" description="H-T-H motif" evidence="4">
    <location>
        <begin position="34"/>
        <end position="53"/>
    </location>
</feature>
<dbReference type="OrthoDB" id="9816320at2"/>
<dbReference type="InterPro" id="IPR050109">
    <property type="entry name" value="HTH-type_TetR-like_transc_reg"/>
</dbReference>
<evidence type="ECO:0000313" key="7">
    <source>
        <dbReference type="Proteomes" id="UP000006242"/>
    </source>
</evidence>
<feature type="domain" description="HTH tetR-type" evidence="5">
    <location>
        <begin position="11"/>
        <end position="71"/>
    </location>
</feature>
<evidence type="ECO:0000256" key="3">
    <source>
        <dbReference type="ARBA" id="ARBA00023163"/>
    </source>
</evidence>
<proteinExistence type="predicted"/>
<gene>
    <name evidence="6" type="ORF">SSPSH_003450</name>
</gene>
<dbReference type="Proteomes" id="UP000006242">
    <property type="component" value="Unassembled WGS sequence"/>
</dbReference>
<evidence type="ECO:0000256" key="4">
    <source>
        <dbReference type="PROSITE-ProRule" id="PRU00335"/>
    </source>
</evidence>
<dbReference type="PROSITE" id="PS01081">
    <property type="entry name" value="HTH_TETR_1"/>
    <property type="match status" value="1"/>
</dbReference>
<keyword evidence="2 4" id="KW-0238">DNA-binding</keyword>
<dbReference type="eggNOG" id="COG1309">
    <property type="taxonomic scope" value="Bacteria"/>
</dbReference>
<dbReference type="PROSITE" id="PS50977">
    <property type="entry name" value="HTH_TETR_2"/>
    <property type="match status" value="1"/>
</dbReference>
<dbReference type="STRING" id="1033802.SSPSH_003450"/>
<dbReference type="EMBL" id="AFNV02000029">
    <property type="protein sequence ID" value="ERJ17766.1"/>
    <property type="molecule type" value="Genomic_DNA"/>
</dbReference>
<name>F7Q871_9GAMM</name>
<evidence type="ECO:0000259" key="5">
    <source>
        <dbReference type="PROSITE" id="PS50977"/>
    </source>
</evidence>
<accession>F7Q871</accession>
<evidence type="ECO:0000256" key="1">
    <source>
        <dbReference type="ARBA" id="ARBA00023015"/>
    </source>
</evidence>
<comment type="caution">
    <text evidence="6">The sequence shown here is derived from an EMBL/GenBank/DDBJ whole genome shotgun (WGS) entry which is preliminary data.</text>
</comment>
<dbReference type="RefSeq" id="WP_006912993.1">
    <property type="nucleotide sequence ID" value="NZ_AFNV02000029.1"/>
</dbReference>
<sequence length="203" mass="22919">MRKKPRQARAQRRVDDLIEATALEIIDRGLVETTTNHIAARAGVSIGSLYQYFESKPDLVLALIERLSGQILEAVDEALVDVLAADTRAAVERLLQATLTVVDRRPALYLELMRHWQTTGVLTVIEALEDHTMEVCRRYVLRHHQRLQIDDLRPVLFVIVNATLFPLMRYLSMAEPGFDREVLIAALSDMVAGYVETALVRAS</sequence>
<evidence type="ECO:0000313" key="6">
    <source>
        <dbReference type="EMBL" id="ERJ17766.1"/>
    </source>
</evidence>
<dbReference type="Gene3D" id="1.10.357.10">
    <property type="entry name" value="Tetracycline Repressor, domain 2"/>
    <property type="match status" value="1"/>
</dbReference>
<dbReference type="PRINTS" id="PR00455">
    <property type="entry name" value="HTHTETR"/>
</dbReference>
<dbReference type="PANTHER" id="PTHR30055:SF234">
    <property type="entry name" value="HTH-TYPE TRANSCRIPTIONAL REGULATOR BETI"/>
    <property type="match status" value="1"/>
</dbReference>
<reference evidence="6 7" key="1">
    <citation type="journal article" date="2011" name="J. Bacteriol.">
        <title>Genome sequence of Salinisphaera shabanensis, a gammaproteobacterium from the harsh, variable environment of the brine-seawater interface of the Shaban Deep in the Red Sea.</title>
        <authorList>
            <person name="Antunes A."/>
            <person name="Alam I."/>
            <person name="Bajic V.B."/>
            <person name="Stingl U."/>
        </authorList>
    </citation>
    <scope>NUCLEOTIDE SEQUENCE [LARGE SCALE GENOMIC DNA]</scope>
    <source>
        <strain evidence="6 7">E1L3A</strain>
    </source>
</reference>
<evidence type="ECO:0000256" key="2">
    <source>
        <dbReference type="ARBA" id="ARBA00023125"/>
    </source>
</evidence>
<keyword evidence="1" id="KW-0805">Transcription regulation</keyword>
<organism evidence="6 7">
    <name type="scientific">Salinisphaera shabanensis E1L3A</name>
    <dbReference type="NCBI Taxonomy" id="1033802"/>
    <lineage>
        <taxon>Bacteria</taxon>
        <taxon>Pseudomonadati</taxon>
        <taxon>Pseudomonadota</taxon>
        <taxon>Gammaproteobacteria</taxon>
        <taxon>Salinisphaerales</taxon>
        <taxon>Salinisphaeraceae</taxon>
        <taxon>Salinisphaera</taxon>
    </lineage>
</organism>
<dbReference type="PANTHER" id="PTHR30055">
    <property type="entry name" value="HTH-TYPE TRANSCRIPTIONAL REGULATOR RUTR"/>
    <property type="match status" value="1"/>
</dbReference>
<dbReference type="InterPro" id="IPR023772">
    <property type="entry name" value="DNA-bd_HTH_TetR-type_CS"/>
</dbReference>
<dbReference type="GO" id="GO:0003700">
    <property type="term" value="F:DNA-binding transcription factor activity"/>
    <property type="evidence" value="ECO:0007669"/>
    <property type="project" value="TreeGrafter"/>
</dbReference>
<dbReference type="InterPro" id="IPR009057">
    <property type="entry name" value="Homeodomain-like_sf"/>
</dbReference>
<keyword evidence="3" id="KW-0804">Transcription</keyword>